<feature type="domain" description="BPTI/Kunitz inhibitor" evidence="1">
    <location>
        <begin position="113"/>
        <end position="148"/>
    </location>
</feature>
<dbReference type="InterPro" id="IPR028150">
    <property type="entry name" value="Lustrin_cystein"/>
</dbReference>
<dbReference type="InterPro" id="IPR006149">
    <property type="entry name" value="EB_dom"/>
</dbReference>
<accession>A0A2A2JB54</accession>
<feature type="domain" description="BPTI/Kunitz inhibitor" evidence="1">
    <location>
        <begin position="359"/>
        <end position="411"/>
    </location>
</feature>
<gene>
    <name evidence="2" type="ORF">WR25_12852</name>
</gene>
<dbReference type="InterPro" id="IPR036880">
    <property type="entry name" value="Kunitz_BPTI_sf"/>
</dbReference>
<dbReference type="PROSITE" id="PS00280">
    <property type="entry name" value="BPTI_KUNITZ_1"/>
    <property type="match status" value="2"/>
</dbReference>
<dbReference type="SMART" id="SM00289">
    <property type="entry name" value="WR1"/>
    <property type="match status" value="13"/>
</dbReference>
<dbReference type="PANTHER" id="PTHR46339">
    <property type="entry name" value="PROTEIN CBG15282-RELATED"/>
    <property type="match status" value="1"/>
</dbReference>
<dbReference type="EMBL" id="LIAE01010546">
    <property type="protein sequence ID" value="PAV59010.1"/>
    <property type="molecule type" value="Genomic_DNA"/>
</dbReference>
<dbReference type="CDD" id="cd00109">
    <property type="entry name" value="Kunitz-type"/>
    <property type="match status" value="2"/>
</dbReference>
<feature type="domain" description="BPTI/Kunitz inhibitor" evidence="1">
    <location>
        <begin position="252"/>
        <end position="304"/>
    </location>
</feature>
<organism evidence="2 3">
    <name type="scientific">Diploscapter pachys</name>
    <dbReference type="NCBI Taxonomy" id="2018661"/>
    <lineage>
        <taxon>Eukaryota</taxon>
        <taxon>Metazoa</taxon>
        <taxon>Ecdysozoa</taxon>
        <taxon>Nematoda</taxon>
        <taxon>Chromadorea</taxon>
        <taxon>Rhabditida</taxon>
        <taxon>Rhabditina</taxon>
        <taxon>Rhabditomorpha</taxon>
        <taxon>Rhabditoidea</taxon>
        <taxon>Rhabditidae</taxon>
        <taxon>Diploscapter</taxon>
    </lineage>
</organism>
<dbReference type="InterPro" id="IPR053014">
    <property type="entry name" value="Cuticle_assoc_divergent"/>
</dbReference>
<evidence type="ECO:0000313" key="3">
    <source>
        <dbReference type="Proteomes" id="UP000218231"/>
    </source>
</evidence>
<evidence type="ECO:0000313" key="2">
    <source>
        <dbReference type="EMBL" id="PAV59010.1"/>
    </source>
</evidence>
<comment type="caution">
    <text evidence="2">The sequence shown here is derived from an EMBL/GenBank/DDBJ whole genome shotgun (WGS) entry which is preliminary data.</text>
</comment>
<dbReference type="SUPFAM" id="SSF57362">
    <property type="entry name" value="BPTI-like"/>
    <property type="match status" value="3"/>
</dbReference>
<sequence length="1011" mass="108931">MWDPTATEDTHHSANNFKTIQHCESYCRDTCQRGSPQYSTETQVHSERPITSCAATVSCANDFACTAIGSQHLCCPTPGSICSAKGGRPFDISQRSTVYHAGFQINTGKESIRFYYDPMQGRCQDFVYRGAGGNFNNFLSKHECDMYCARLQCERGSPLRIGEEAQRCQSNAQCPSSHECCQGNDNNFETILDCQNFCKNAIPEPKCIQGQAYKDPFGNFVTCSNGMGCPANYECYYDGAMFGCCAVKSFTCSLNADAGVQCGAGSTFKYYYNSQTQNCESFQYNGCDGNSNNFANREACEQYCSVGGCPHGGTPHRDHSGMITVCSTQNVCADTHECTPVLVGQSTINRCCPTRAYMCGLPPQQGTQCGASFITRYYFNIVTGQCTSFQFGGCEGNHNNFLTIQQCRNFCMSNSCPAGNVAYVDPNTQLPIHCNEALSNSCPNGYACTFNPLINNHVCCGATDQGVCPEGEKSFIDTIDMSPRECLINLEASCPSNYLCRFNMAKNKYYCCTSITGRTCPSGKFLYKEQRSSQPLKCTIGRADQCPDGYSCQSYLPNAFQGFCCTANSVCPDDADYLVDDQSSLPRACTMGAFVSCPPSYTCRSHTSTTEGFCCRTGSLSLPASVNDGCPPGNFLHMVNGEIAHCDPFNPPNAPCPAGYTCQWSLSNQRYQCCGSNPSPPPIRINDGCPQAQIAYRDGEVVRVCSAGAANCPTGYFCQFSNLNNQFQCCGVSGGCPDDAVAFIGLSGEPEKCVVVACVDDEVFIDGACHKRSPPGEPCIATEQCSGGSVCEEQTCACPPDTKQMGGFCQEEVKCLPSQILHAGASCIQGSCECKKGFVERSGKCVSPKIPPPAAVGPTVAPIPEPPSGRPLISQNKLAAYTCSNPSSKPLRDPETLRAIMCSPVGKRCPIGYECQINTKKTQYLCCTDSGMGTQPVVTTPLGPTEITQPAIIRKSAVCPSGRIPYLLNGLPQKCTTAKCPIGYDCTYKNQAYHCCSSVKTASTVGNLIKG</sequence>
<dbReference type="GO" id="GO:0004867">
    <property type="term" value="F:serine-type endopeptidase inhibitor activity"/>
    <property type="evidence" value="ECO:0007669"/>
    <property type="project" value="InterPro"/>
</dbReference>
<dbReference type="PANTHER" id="PTHR46339:SF3">
    <property type="entry name" value="PROTEIN CBG06944"/>
    <property type="match status" value="1"/>
</dbReference>
<dbReference type="Pfam" id="PF01683">
    <property type="entry name" value="EB"/>
    <property type="match status" value="1"/>
</dbReference>
<protein>
    <recommendedName>
        <fullName evidence="1">BPTI/Kunitz inhibitor domain-containing protein</fullName>
    </recommendedName>
</protein>
<evidence type="ECO:0000259" key="1">
    <source>
        <dbReference type="PROSITE" id="PS50279"/>
    </source>
</evidence>
<dbReference type="Pfam" id="PF14625">
    <property type="entry name" value="Lustrin_cystein"/>
    <property type="match status" value="11"/>
</dbReference>
<dbReference type="CDD" id="cd22593">
    <property type="entry name" value="Kunitz_conkunitzin"/>
    <property type="match status" value="1"/>
</dbReference>
<dbReference type="OrthoDB" id="5950222at2759"/>
<reference evidence="2 3" key="1">
    <citation type="journal article" date="2017" name="Curr. Biol.">
        <title>Genome architecture and evolution of a unichromosomal asexual nematode.</title>
        <authorList>
            <person name="Fradin H."/>
            <person name="Zegar C."/>
            <person name="Gutwein M."/>
            <person name="Lucas J."/>
            <person name="Kovtun M."/>
            <person name="Corcoran D."/>
            <person name="Baugh L.R."/>
            <person name="Kiontke K."/>
            <person name="Gunsalus K."/>
            <person name="Fitch D.H."/>
            <person name="Piano F."/>
        </authorList>
    </citation>
    <scope>NUCLEOTIDE SEQUENCE [LARGE SCALE GENOMIC DNA]</scope>
    <source>
        <strain evidence="2">PF1309</strain>
    </source>
</reference>
<dbReference type="InterPro" id="IPR006150">
    <property type="entry name" value="Cys_repeat_1"/>
</dbReference>
<proteinExistence type="predicted"/>
<dbReference type="Gene3D" id="4.10.410.10">
    <property type="entry name" value="Pancreatic trypsin inhibitor Kunitz domain"/>
    <property type="match status" value="3"/>
</dbReference>
<dbReference type="AlphaFoldDB" id="A0A2A2JB54"/>
<dbReference type="PROSITE" id="PS50279">
    <property type="entry name" value="BPTI_KUNITZ_2"/>
    <property type="match status" value="3"/>
</dbReference>
<dbReference type="InterPro" id="IPR020901">
    <property type="entry name" value="Prtase_inh_Kunz-CS"/>
</dbReference>
<dbReference type="SMART" id="SM00131">
    <property type="entry name" value="KU"/>
    <property type="match status" value="3"/>
</dbReference>
<dbReference type="Proteomes" id="UP000218231">
    <property type="component" value="Unassembled WGS sequence"/>
</dbReference>
<dbReference type="InterPro" id="IPR002223">
    <property type="entry name" value="Kunitz_BPTI"/>
</dbReference>
<dbReference type="STRING" id="2018661.A0A2A2JB54"/>
<dbReference type="Pfam" id="PF00014">
    <property type="entry name" value="Kunitz_BPTI"/>
    <property type="match status" value="3"/>
</dbReference>
<keyword evidence="3" id="KW-1185">Reference proteome</keyword>
<name>A0A2A2JB54_9BILA</name>